<feature type="compositionally biased region" description="Basic residues" evidence="9">
    <location>
        <begin position="486"/>
        <end position="497"/>
    </location>
</feature>
<reference evidence="11" key="1">
    <citation type="submission" date="2021-05" db="EMBL/GenBank/DDBJ databases">
        <authorList>
            <person name="Alioto T."/>
            <person name="Alioto T."/>
            <person name="Gomez Garrido J."/>
        </authorList>
    </citation>
    <scope>NUCLEOTIDE SEQUENCE</scope>
</reference>
<feature type="domain" description="C2H2-type" evidence="10">
    <location>
        <begin position="282"/>
        <end position="310"/>
    </location>
</feature>
<name>A0A8D8M0J1_9HEMI</name>
<evidence type="ECO:0000256" key="5">
    <source>
        <dbReference type="ARBA" id="ARBA00022833"/>
    </source>
</evidence>
<feature type="domain" description="C2H2-type" evidence="10">
    <location>
        <begin position="594"/>
        <end position="621"/>
    </location>
</feature>
<feature type="domain" description="C2H2-type" evidence="10">
    <location>
        <begin position="650"/>
        <end position="673"/>
    </location>
</feature>
<dbReference type="Pfam" id="PF13912">
    <property type="entry name" value="zf-C2H2_6"/>
    <property type="match status" value="2"/>
</dbReference>
<evidence type="ECO:0000256" key="3">
    <source>
        <dbReference type="ARBA" id="ARBA00022737"/>
    </source>
</evidence>
<evidence type="ECO:0000256" key="2">
    <source>
        <dbReference type="ARBA" id="ARBA00022723"/>
    </source>
</evidence>
<feature type="compositionally biased region" description="Basic residues" evidence="9">
    <location>
        <begin position="191"/>
        <end position="207"/>
    </location>
</feature>
<dbReference type="GO" id="GO:0045893">
    <property type="term" value="P:positive regulation of DNA-templated transcription"/>
    <property type="evidence" value="ECO:0007669"/>
    <property type="project" value="UniProtKB-ARBA"/>
</dbReference>
<dbReference type="InterPro" id="IPR036236">
    <property type="entry name" value="Znf_C2H2_sf"/>
</dbReference>
<dbReference type="GO" id="GO:0008270">
    <property type="term" value="F:zinc ion binding"/>
    <property type="evidence" value="ECO:0007669"/>
    <property type="project" value="UniProtKB-KW"/>
</dbReference>
<evidence type="ECO:0000256" key="4">
    <source>
        <dbReference type="ARBA" id="ARBA00022771"/>
    </source>
</evidence>
<evidence type="ECO:0000256" key="8">
    <source>
        <dbReference type="PROSITE-ProRule" id="PRU00042"/>
    </source>
</evidence>
<keyword evidence="7" id="KW-0539">Nucleus</keyword>
<accession>A0A8D8M0J1</accession>
<dbReference type="SUPFAM" id="SSF57667">
    <property type="entry name" value="beta-beta-alpha zinc fingers"/>
    <property type="match status" value="4"/>
</dbReference>
<dbReference type="PROSITE" id="PS00028">
    <property type="entry name" value="ZINC_FINGER_C2H2_1"/>
    <property type="match status" value="7"/>
</dbReference>
<feature type="compositionally biased region" description="Basic residues" evidence="9">
    <location>
        <begin position="403"/>
        <end position="416"/>
    </location>
</feature>
<dbReference type="PROSITE" id="PS50157">
    <property type="entry name" value="ZINC_FINGER_C2H2_2"/>
    <property type="match status" value="7"/>
</dbReference>
<evidence type="ECO:0000256" key="7">
    <source>
        <dbReference type="ARBA" id="ARBA00023242"/>
    </source>
</evidence>
<dbReference type="PANTHER" id="PTHR16515">
    <property type="entry name" value="PR DOMAIN ZINC FINGER PROTEIN"/>
    <property type="match status" value="1"/>
</dbReference>
<evidence type="ECO:0000259" key="10">
    <source>
        <dbReference type="PROSITE" id="PS50157"/>
    </source>
</evidence>
<dbReference type="InterPro" id="IPR013087">
    <property type="entry name" value="Znf_C2H2_type"/>
</dbReference>
<dbReference type="GO" id="GO:0043565">
    <property type="term" value="F:sequence-specific DNA binding"/>
    <property type="evidence" value="ECO:0007669"/>
    <property type="project" value="UniProtKB-ARBA"/>
</dbReference>
<evidence type="ECO:0000313" key="11">
    <source>
        <dbReference type="EMBL" id="CAG6620000.1"/>
    </source>
</evidence>
<feature type="domain" description="C2H2-type" evidence="10">
    <location>
        <begin position="622"/>
        <end position="649"/>
    </location>
</feature>
<keyword evidence="5" id="KW-0862">Zinc</keyword>
<dbReference type="FunFam" id="3.30.160.60:FF:000345">
    <property type="entry name" value="Zinc finger protein Gfi-1"/>
    <property type="match status" value="1"/>
</dbReference>
<feature type="region of interest" description="Disordered" evidence="9">
    <location>
        <begin position="373"/>
        <end position="436"/>
    </location>
</feature>
<dbReference type="GO" id="GO:0005634">
    <property type="term" value="C:nucleus"/>
    <property type="evidence" value="ECO:0007669"/>
    <property type="project" value="UniProtKB-SubCell"/>
</dbReference>
<dbReference type="AlphaFoldDB" id="A0A8D8M0J1"/>
<dbReference type="Pfam" id="PF00096">
    <property type="entry name" value="zf-C2H2"/>
    <property type="match status" value="2"/>
</dbReference>
<feature type="region of interest" description="Disordered" evidence="9">
    <location>
        <begin position="466"/>
        <end position="498"/>
    </location>
</feature>
<dbReference type="InterPro" id="IPR050331">
    <property type="entry name" value="Zinc_finger"/>
</dbReference>
<sequence>MDTLVAVAEGLMDTQDQNVLPQSTMSQNDMENKMDLIMTNTSLVPQSQSLVPQSQPIKEQHIPMDSIKCLVCDFNVTSSARYDVLYTLLPKSGNLLCDVMNKVLRTNFVDTDTMRSSVLCEVCLNLFNDLEFAEIRCRKLRTTLIEDYRKTCELYGEFLDDASYGVACQTDLLACDILLNVKEEIIPATRSKSKRPKRTRSKAKTKKKYETSDEESVDYDRDLSEPAVIDQEDSDVREDDVRDTIDYSNTIVKPDPDGESDSATLPVRPVKDKRKKRNRRTHPCEHCSRKFRSQAEVKNHILVKHLDQNPNECVFCQKKLNSRSGLFSHLKNVHNIGYSDRKELISNLDEDSSQSEVSKDLLIRQQKILESTIVQSDTEYEPGDGSQSEAQGYESGEPSSGTKRARRSSSRTRSRSRTKDQKENLGSRSNQGGVKGAKVVTVKYLSEEGIGEEAYVVKEEGNDNILEGELIEKNENEEEEEEEKPRPKKAPRKRNRAPRIGERACMPLIHECPTCGKKWRTVSELNAHKQTHSDLRPFVCEICGQGYKMRKALLVHVGMHNGIHPFTCSYCNKSFTQKVGLEKHMYIHTQTRRFQCDLCGKGFIHLKSYQIHKMIHSGERHIKCQVCGLALLSKSHLKQHLRVHTGERPHECDACGKRFAKKSNLNAHKKKVHHIVLTPPVIAPVVMPATEAVGVPVLPLPELLPALNGLPAQNPDHTGIVVVKEDQDPMPASPHKCQMCPFTSNRKQSLQEHWERDHNRYLNTYTGENEQFTM</sequence>
<evidence type="ECO:0000256" key="9">
    <source>
        <dbReference type="SAM" id="MobiDB-lite"/>
    </source>
</evidence>
<dbReference type="EMBL" id="HBUF01046736">
    <property type="protein sequence ID" value="CAG6620000.1"/>
    <property type="molecule type" value="Transcribed_RNA"/>
</dbReference>
<feature type="domain" description="C2H2-type" evidence="10">
    <location>
        <begin position="566"/>
        <end position="593"/>
    </location>
</feature>
<organism evidence="11">
    <name type="scientific">Cacopsylla melanoneura</name>
    <dbReference type="NCBI Taxonomy" id="428564"/>
    <lineage>
        <taxon>Eukaryota</taxon>
        <taxon>Metazoa</taxon>
        <taxon>Ecdysozoa</taxon>
        <taxon>Arthropoda</taxon>
        <taxon>Hexapoda</taxon>
        <taxon>Insecta</taxon>
        <taxon>Pterygota</taxon>
        <taxon>Neoptera</taxon>
        <taxon>Paraneoptera</taxon>
        <taxon>Hemiptera</taxon>
        <taxon>Sternorrhyncha</taxon>
        <taxon>Psylloidea</taxon>
        <taxon>Psyllidae</taxon>
        <taxon>Psyllinae</taxon>
        <taxon>Cacopsylla</taxon>
    </lineage>
</organism>
<proteinExistence type="predicted"/>
<keyword evidence="3" id="KW-0677">Repeat</keyword>
<feature type="region of interest" description="Disordered" evidence="9">
    <location>
        <begin position="189"/>
        <end position="283"/>
    </location>
</feature>
<feature type="compositionally biased region" description="Basic residues" evidence="9">
    <location>
        <begin position="271"/>
        <end position="281"/>
    </location>
</feature>
<protein>
    <submittedName>
        <fullName evidence="11">Zinc finger protein with KRAB and SCAN domains 8</fullName>
    </submittedName>
</protein>
<comment type="subcellular location">
    <subcellularLocation>
        <location evidence="1">Nucleus</location>
    </subcellularLocation>
</comment>
<feature type="domain" description="C2H2-type" evidence="10">
    <location>
        <begin position="538"/>
        <end position="565"/>
    </location>
</feature>
<keyword evidence="6" id="KW-0238">DNA-binding</keyword>
<evidence type="ECO:0000256" key="6">
    <source>
        <dbReference type="ARBA" id="ARBA00023125"/>
    </source>
</evidence>
<keyword evidence="4 8" id="KW-0863">Zinc-finger</keyword>
<evidence type="ECO:0000256" key="1">
    <source>
        <dbReference type="ARBA" id="ARBA00004123"/>
    </source>
</evidence>
<dbReference type="PANTHER" id="PTHR16515:SF49">
    <property type="entry name" value="GASTRULA ZINC FINGER PROTEIN XLCGF49.1-LIKE-RELATED"/>
    <property type="match status" value="1"/>
</dbReference>
<dbReference type="GO" id="GO:0005694">
    <property type="term" value="C:chromosome"/>
    <property type="evidence" value="ECO:0007669"/>
    <property type="project" value="UniProtKB-ARBA"/>
</dbReference>
<feature type="domain" description="C2H2-type" evidence="10">
    <location>
        <begin position="510"/>
        <end position="537"/>
    </location>
</feature>
<dbReference type="FunFam" id="3.30.160.60:FF:001732">
    <property type="entry name" value="Zgc:162936"/>
    <property type="match status" value="1"/>
</dbReference>
<dbReference type="Gene3D" id="3.30.160.60">
    <property type="entry name" value="Classic Zinc Finger"/>
    <property type="match status" value="6"/>
</dbReference>
<keyword evidence="2" id="KW-0479">Metal-binding</keyword>
<dbReference type="SMART" id="SM00355">
    <property type="entry name" value="ZnF_C2H2"/>
    <property type="match status" value="9"/>
</dbReference>